<accession>A0A8R1UL68</accession>
<feature type="compositionally biased region" description="Polar residues" evidence="1">
    <location>
        <begin position="126"/>
        <end position="143"/>
    </location>
</feature>
<dbReference type="InterPro" id="IPR036860">
    <property type="entry name" value="SH2_dom_sf"/>
</dbReference>
<keyword evidence="3" id="KW-1185">Reference proteome</keyword>
<dbReference type="PANTHER" id="PTHR31128">
    <property type="entry name" value="PROTEIN CBR-CLEC-135-RELATED"/>
    <property type="match status" value="1"/>
</dbReference>
<feature type="region of interest" description="Disordered" evidence="1">
    <location>
        <begin position="1"/>
        <end position="43"/>
    </location>
</feature>
<feature type="region of interest" description="Disordered" evidence="1">
    <location>
        <begin position="105"/>
        <end position="155"/>
    </location>
</feature>
<reference evidence="3" key="1">
    <citation type="journal article" date="2008" name="Nat. Genet.">
        <title>The Pristionchus pacificus genome provides a unique perspective on nematode lifestyle and parasitism.</title>
        <authorList>
            <person name="Dieterich C."/>
            <person name="Clifton S.W."/>
            <person name="Schuster L.N."/>
            <person name="Chinwalla A."/>
            <person name="Delehaunty K."/>
            <person name="Dinkelacker I."/>
            <person name="Fulton L."/>
            <person name="Fulton R."/>
            <person name="Godfrey J."/>
            <person name="Minx P."/>
            <person name="Mitreva M."/>
            <person name="Roeseler W."/>
            <person name="Tian H."/>
            <person name="Witte H."/>
            <person name="Yang S.P."/>
            <person name="Wilson R.K."/>
            <person name="Sommer R.J."/>
        </authorList>
    </citation>
    <scope>NUCLEOTIDE SEQUENCE [LARGE SCALE GENOMIC DNA]</scope>
    <source>
        <strain evidence="3">PS312</strain>
    </source>
</reference>
<dbReference type="SUPFAM" id="SSF55550">
    <property type="entry name" value="SH2 domain"/>
    <property type="match status" value="1"/>
</dbReference>
<feature type="compositionally biased region" description="Low complexity" evidence="1">
    <location>
        <begin position="18"/>
        <end position="33"/>
    </location>
</feature>
<reference evidence="2" key="2">
    <citation type="submission" date="2022-06" db="UniProtKB">
        <authorList>
            <consortium name="EnsemblMetazoa"/>
        </authorList>
    </citation>
    <scope>IDENTIFICATION</scope>
    <source>
        <strain evidence="2">PS312</strain>
    </source>
</reference>
<dbReference type="PANTHER" id="PTHR31128:SF6">
    <property type="entry name" value="SH2 DOMAIN-CONTAINING PROTEIN"/>
    <property type="match status" value="1"/>
</dbReference>
<gene>
    <name evidence="2" type="primary">WBGene00273363</name>
</gene>
<evidence type="ECO:0000313" key="3">
    <source>
        <dbReference type="Proteomes" id="UP000005239"/>
    </source>
</evidence>
<feature type="compositionally biased region" description="Basic residues" evidence="1">
    <location>
        <begin position="1"/>
        <end position="17"/>
    </location>
</feature>
<dbReference type="AlphaFoldDB" id="A0A2A6C7E6"/>
<proteinExistence type="predicted"/>
<name>A0A2A6C7E6_PRIPA</name>
<accession>A0A2A6C7E6</accession>
<protein>
    <submittedName>
        <fullName evidence="2">Uncharacterized protein</fullName>
    </submittedName>
</protein>
<dbReference type="Proteomes" id="UP000005239">
    <property type="component" value="Unassembled WGS sequence"/>
</dbReference>
<dbReference type="OrthoDB" id="5809669at2759"/>
<organism evidence="2 3">
    <name type="scientific">Pristionchus pacificus</name>
    <name type="common">Parasitic nematode worm</name>
    <dbReference type="NCBI Taxonomy" id="54126"/>
    <lineage>
        <taxon>Eukaryota</taxon>
        <taxon>Metazoa</taxon>
        <taxon>Ecdysozoa</taxon>
        <taxon>Nematoda</taxon>
        <taxon>Chromadorea</taxon>
        <taxon>Rhabditida</taxon>
        <taxon>Rhabditina</taxon>
        <taxon>Diplogasteromorpha</taxon>
        <taxon>Diplogasteroidea</taxon>
        <taxon>Neodiplogasteridae</taxon>
        <taxon>Pristionchus</taxon>
    </lineage>
</organism>
<feature type="compositionally biased region" description="Basic and acidic residues" evidence="1">
    <location>
        <begin position="105"/>
        <end position="125"/>
    </location>
</feature>
<evidence type="ECO:0000313" key="2">
    <source>
        <dbReference type="EnsemblMetazoa" id="PPA34994.1"/>
    </source>
</evidence>
<feature type="compositionally biased region" description="Acidic residues" evidence="1">
    <location>
        <begin position="146"/>
        <end position="155"/>
    </location>
</feature>
<dbReference type="EnsemblMetazoa" id="PPA34994.1">
    <property type="protein sequence ID" value="PPA34994.1"/>
    <property type="gene ID" value="WBGene00273363"/>
</dbReference>
<evidence type="ECO:0000256" key="1">
    <source>
        <dbReference type="SAM" id="MobiDB-lite"/>
    </source>
</evidence>
<sequence length="304" mass="33674">MASSSRRARRNNKKNKQQSRSVSQSSTGSQSSAPTYMVEENSQGELVNKRMGVAWPEKVFQVKRYPDHSSGQSLAVSDGEDRFRTSPYEMVSIADLSEAIAAAKEARSGEKRAAGGRVSRTETRTTDSASSSPQYITLSANRYSSSEEEEEADDWDTPTAQIDSVVFNTAEELDRYRRLFRAASLARSATSLMSVKAQCLVLSVLDAFRPGQFFIYYDKPSGAEMPVAIELKIGYMTSANETYHYPIQRFESEGDAYYAVMQTDTDVKMFDSMASLVQHYHTFADGDPNKRGGLPESAAFGLPV</sequence>